<organism evidence="6 7">
    <name type="scientific">Bacillus phage SIOphi</name>
    <dbReference type="NCBI Taxonomy" id="1285382"/>
    <lineage>
        <taxon>Viruses</taxon>
        <taxon>Duplodnaviria</taxon>
        <taxon>Heunggongvirae</taxon>
        <taxon>Uroviricota</taxon>
        <taxon>Caudoviricetes</taxon>
        <taxon>Herelleviridae</taxon>
        <taxon>Bastillevirinae</taxon>
        <taxon>Siophivirus</taxon>
        <taxon>Siophivirus SIOphi</taxon>
    </lineage>
</organism>
<dbReference type="InterPro" id="IPR049428">
    <property type="entry name" value="RecA-like_N"/>
</dbReference>
<feature type="domain" description="RecA family profile 2" evidence="5">
    <location>
        <begin position="220"/>
        <end position="286"/>
    </location>
</feature>
<dbReference type="Gene3D" id="3.40.50.300">
    <property type="entry name" value="P-loop containing nucleotide triphosphate hydrolases"/>
    <property type="match status" value="1"/>
</dbReference>
<dbReference type="PANTHER" id="PTHR45900">
    <property type="entry name" value="RECA"/>
    <property type="match status" value="1"/>
</dbReference>
<evidence type="ECO:0000256" key="4">
    <source>
        <dbReference type="ARBA" id="ARBA00023172"/>
    </source>
</evidence>
<sequence>MARKKQNKPVAVDIDLSSLADDAGLTLLRDSDYALVKDRLPTFLPRVDKVFGGGLPFGRMIEIAGKPGGGKSTLAFHVSRVATSLGCIVVLIDVEGTADRERLAHLGIDVSKILVKQPDPSSGISLTVEEIGRTVEQCLELFTKKYPGVPVVFVWDSVGITPCQDELEKDFGDKNVGSRAKAITQFVTKVAPMITEAKAMLIGINQVRDDIGGNPMFAVDKVPGGKAWEHYASLRLVVRASKPIKKGTDKIGHNLVIKVNKSKVSRPFQEAQAFLISDNGLDYEYNLAKMAEEDGVLSVKGHSYEYVDRNGELHKMKRDNFIEWLRTPEGQHVREEILSKLVELEYPEGTYPIFNNETLDISGWIDKVTPQEAVATSNEVSTDSSGAEDLIADVQNEITGEIG</sequence>
<proteinExistence type="inferred from homology"/>
<name>R4JKC1_9CAUD</name>
<dbReference type="KEGG" id="vg:40102707"/>
<dbReference type="GO" id="GO:0005524">
    <property type="term" value="F:ATP binding"/>
    <property type="evidence" value="ECO:0007669"/>
    <property type="project" value="UniProtKB-KW"/>
</dbReference>
<dbReference type="Pfam" id="PF00154">
    <property type="entry name" value="RecA_N"/>
    <property type="match status" value="1"/>
</dbReference>
<dbReference type="PROSITE" id="PS50163">
    <property type="entry name" value="RECA_3"/>
    <property type="match status" value="1"/>
</dbReference>
<dbReference type="InterPro" id="IPR013765">
    <property type="entry name" value="DNA_recomb/repair_RecA"/>
</dbReference>
<dbReference type="SUPFAM" id="SSF52540">
    <property type="entry name" value="P-loop containing nucleoside triphosphate hydrolases"/>
    <property type="match status" value="1"/>
</dbReference>
<dbReference type="PANTHER" id="PTHR45900:SF1">
    <property type="entry name" value="MITOCHONDRIAL DNA REPAIR PROTEIN RECA HOMOLOG-RELATED"/>
    <property type="match status" value="1"/>
</dbReference>
<comment type="similarity">
    <text evidence="1">Belongs to the RecA family.</text>
</comment>
<keyword evidence="2" id="KW-0547">Nucleotide-binding</keyword>
<dbReference type="RefSeq" id="YP_009625811.1">
    <property type="nucleotide sequence ID" value="NC_042133.1"/>
</dbReference>
<evidence type="ECO:0000256" key="2">
    <source>
        <dbReference type="ARBA" id="ARBA00022741"/>
    </source>
</evidence>
<dbReference type="GO" id="GO:0008094">
    <property type="term" value="F:ATP-dependent activity, acting on DNA"/>
    <property type="evidence" value="ECO:0007669"/>
    <property type="project" value="InterPro"/>
</dbReference>
<dbReference type="EMBL" id="KC699836">
    <property type="protein sequence ID" value="AGK86969.1"/>
    <property type="molecule type" value="Genomic_DNA"/>
</dbReference>
<keyword evidence="7" id="KW-1185">Reference proteome</keyword>
<accession>R4JKC1</accession>
<keyword evidence="3" id="KW-0067">ATP-binding</keyword>
<protein>
    <submittedName>
        <fullName evidence="6">Recombinase A</fullName>
    </submittedName>
</protein>
<evidence type="ECO:0000256" key="1">
    <source>
        <dbReference type="ARBA" id="ARBA00009391"/>
    </source>
</evidence>
<dbReference type="OrthoDB" id="5186at10239"/>
<evidence type="ECO:0000313" key="6">
    <source>
        <dbReference type="EMBL" id="AGK86969.1"/>
    </source>
</evidence>
<evidence type="ECO:0000313" key="7">
    <source>
        <dbReference type="Proteomes" id="UP000258501"/>
    </source>
</evidence>
<keyword evidence="4" id="KW-0233">DNA recombination</keyword>
<dbReference type="InterPro" id="IPR020587">
    <property type="entry name" value="RecA_monomer-monomer_interface"/>
</dbReference>
<evidence type="ECO:0000256" key="3">
    <source>
        <dbReference type="ARBA" id="ARBA00022840"/>
    </source>
</evidence>
<evidence type="ECO:0000259" key="5">
    <source>
        <dbReference type="PROSITE" id="PS50163"/>
    </source>
</evidence>
<dbReference type="Proteomes" id="UP000258501">
    <property type="component" value="Segment"/>
</dbReference>
<dbReference type="InterPro" id="IPR027417">
    <property type="entry name" value="P-loop_NTPase"/>
</dbReference>
<reference evidence="6 7" key="1">
    <citation type="submission" date="2013-02" db="EMBL/GenBank/DDBJ databases">
        <authorList>
            <person name="Lukaszewicz M."/>
            <person name="Biegalska A."/>
            <person name="Krasowska A."/>
        </authorList>
    </citation>
    <scope>NUCLEOTIDE SEQUENCE [LARGE SCALE GENOMIC DNA]</scope>
</reference>
<dbReference type="GeneID" id="40102707"/>
<gene>
    <name evidence="6" type="primary">recA</name>
    <name evidence="6" type="ORF">SIOphi_00805</name>
</gene>
<dbReference type="GO" id="GO:0006310">
    <property type="term" value="P:DNA recombination"/>
    <property type="evidence" value="ECO:0007669"/>
    <property type="project" value="UniProtKB-KW"/>
</dbReference>
<dbReference type="PRINTS" id="PR00142">
    <property type="entry name" value="RECA"/>
</dbReference>
<dbReference type="GO" id="GO:0003697">
    <property type="term" value="F:single-stranded DNA binding"/>
    <property type="evidence" value="ECO:0007669"/>
    <property type="project" value="InterPro"/>
</dbReference>
<dbReference type="GO" id="GO:0006281">
    <property type="term" value="P:DNA repair"/>
    <property type="evidence" value="ECO:0007669"/>
    <property type="project" value="InterPro"/>
</dbReference>